<dbReference type="InterPro" id="IPR017937">
    <property type="entry name" value="Thioredoxin_CS"/>
</dbReference>
<dbReference type="InterPro" id="IPR013766">
    <property type="entry name" value="Thioredoxin_domain"/>
</dbReference>
<evidence type="ECO:0000256" key="5">
    <source>
        <dbReference type="ARBA" id="ARBA00023284"/>
    </source>
</evidence>
<feature type="disulfide bond" description="Redox-active" evidence="9">
    <location>
        <begin position="33"/>
        <end position="36"/>
    </location>
</feature>
<dbReference type="NCBIfam" id="TIGR01068">
    <property type="entry name" value="thioredoxin"/>
    <property type="match status" value="1"/>
</dbReference>
<comment type="similarity">
    <text evidence="1 7">Belongs to the thioredoxin family.</text>
</comment>
<evidence type="ECO:0000313" key="12">
    <source>
        <dbReference type="Proteomes" id="UP000199524"/>
    </source>
</evidence>
<dbReference type="PROSITE" id="PS00194">
    <property type="entry name" value="THIOREDOXIN_1"/>
    <property type="match status" value="1"/>
</dbReference>
<dbReference type="CDD" id="cd02947">
    <property type="entry name" value="TRX_family"/>
    <property type="match status" value="1"/>
</dbReference>
<evidence type="ECO:0000259" key="10">
    <source>
        <dbReference type="PROSITE" id="PS51352"/>
    </source>
</evidence>
<feature type="active site" description="Nucleophile" evidence="8">
    <location>
        <position position="36"/>
    </location>
</feature>
<evidence type="ECO:0000256" key="6">
    <source>
        <dbReference type="NCBIfam" id="TIGR01068"/>
    </source>
</evidence>
<dbReference type="PANTHER" id="PTHR45663">
    <property type="entry name" value="GEO12009P1"/>
    <property type="match status" value="1"/>
</dbReference>
<keyword evidence="12" id="KW-1185">Reference proteome</keyword>
<dbReference type="Pfam" id="PF00085">
    <property type="entry name" value="Thioredoxin"/>
    <property type="match status" value="1"/>
</dbReference>
<dbReference type="RefSeq" id="WP_010446275.1">
    <property type="nucleotide sequence ID" value="NZ_CP087202.1"/>
</dbReference>
<feature type="site" description="Contributes to redox potential value" evidence="8">
    <location>
        <position position="34"/>
    </location>
</feature>
<evidence type="ECO:0000256" key="2">
    <source>
        <dbReference type="ARBA" id="ARBA00022448"/>
    </source>
</evidence>
<evidence type="ECO:0000256" key="1">
    <source>
        <dbReference type="ARBA" id="ARBA00008987"/>
    </source>
</evidence>
<feature type="active site" description="Nucleophile" evidence="8">
    <location>
        <position position="33"/>
    </location>
</feature>
<reference evidence="12" key="1">
    <citation type="submission" date="2016-10" db="EMBL/GenBank/DDBJ databases">
        <authorList>
            <person name="Varghese N."/>
            <person name="Submissions S."/>
        </authorList>
    </citation>
    <scope>NUCLEOTIDE SEQUENCE [LARGE SCALE GENOMIC DNA]</scope>
    <source>
        <strain evidence="12">ATCC 23835</strain>
    </source>
</reference>
<accession>A0A1H1X804</accession>
<organism evidence="11 12">
    <name type="scientific">Pseudomonas asplenii</name>
    <dbReference type="NCBI Taxonomy" id="53407"/>
    <lineage>
        <taxon>Bacteria</taxon>
        <taxon>Pseudomonadati</taxon>
        <taxon>Pseudomonadota</taxon>
        <taxon>Gammaproteobacteria</taxon>
        <taxon>Pseudomonadales</taxon>
        <taxon>Pseudomonadaceae</taxon>
        <taxon>Pseudomonas</taxon>
    </lineage>
</organism>
<keyword evidence="5 9" id="KW-0676">Redox-active center</keyword>
<dbReference type="Gene3D" id="3.40.30.10">
    <property type="entry name" value="Glutaredoxin"/>
    <property type="match status" value="1"/>
</dbReference>
<keyword evidence="4 9" id="KW-1015">Disulfide bond</keyword>
<dbReference type="PANTHER" id="PTHR45663:SF11">
    <property type="entry name" value="GEO12009P1"/>
    <property type="match status" value="1"/>
</dbReference>
<dbReference type="Proteomes" id="UP000199524">
    <property type="component" value="Chromosome I"/>
</dbReference>
<dbReference type="FunFam" id="3.40.30.10:FF:000001">
    <property type="entry name" value="Thioredoxin"/>
    <property type="match status" value="1"/>
</dbReference>
<proteinExistence type="inferred from homology"/>
<keyword evidence="3" id="KW-0249">Electron transport</keyword>
<dbReference type="GeneID" id="300208709"/>
<name>A0A1H1X804_9PSED</name>
<dbReference type="InterPro" id="IPR005746">
    <property type="entry name" value="Thioredoxin"/>
</dbReference>
<evidence type="ECO:0000256" key="8">
    <source>
        <dbReference type="PIRSR" id="PIRSR000077-1"/>
    </source>
</evidence>
<evidence type="ECO:0000256" key="3">
    <source>
        <dbReference type="ARBA" id="ARBA00022982"/>
    </source>
</evidence>
<dbReference type="AlphaFoldDB" id="A0A1H1X804"/>
<dbReference type="PIRSF" id="PIRSF000077">
    <property type="entry name" value="Thioredoxin"/>
    <property type="match status" value="1"/>
</dbReference>
<gene>
    <name evidence="11" type="ORF">SAMN05216598_3785</name>
</gene>
<dbReference type="PROSITE" id="PS51352">
    <property type="entry name" value="THIOREDOXIN_2"/>
    <property type="match status" value="1"/>
</dbReference>
<feature type="domain" description="Thioredoxin" evidence="10">
    <location>
        <begin position="1"/>
        <end position="114"/>
    </location>
</feature>
<feature type="site" description="Contributes to redox potential value" evidence="8">
    <location>
        <position position="35"/>
    </location>
</feature>
<dbReference type="GO" id="GO:0015035">
    <property type="term" value="F:protein-disulfide reductase activity"/>
    <property type="evidence" value="ECO:0007669"/>
    <property type="project" value="UniProtKB-UniRule"/>
</dbReference>
<dbReference type="InterPro" id="IPR036249">
    <property type="entry name" value="Thioredoxin-like_sf"/>
</dbReference>
<dbReference type="GO" id="GO:0005829">
    <property type="term" value="C:cytosol"/>
    <property type="evidence" value="ECO:0007669"/>
    <property type="project" value="TreeGrafter"/>
</dbReference>
<dbReference type="PRINTS" id="PR00421">
    <property type="entry name" value="THIOREDOXIN"/>
</dbReference>
<evidence type="ECO:0000313" key="11">
    <source>
        <dbReference type="EMBL" id="SDT05423.1"/>
    </source>
</evidence>
<sequence length="118" mass="12983">MSELIQDLSLATFDAQVTDSDLPVLVDFWAPWCGPCKMLAPVIDQLAEEYDGRLKVMKCNMDEVNAQDPEAGKARFQVAGIPALVIYRNGKEVTRAVGVQSRLRLRGFIDKAIAADAD</sequence>
<evidence type="ECO:0000256" key="7">
    <source>
        <dbReference type="PIRNR" id="PIRNR000077"/>
    </source>
</evidence>
<dbReference type="EMBL" id="LT629777">
    <property type="protein sequence ID" value="SDT05423.1"/>
    <property type="molecule type" value="Genomic_DNA"/>
</dbReference>
<dbReference type="SUPFAM" id="SSF52833">
    <property type="entry name" value="Thioredoxin-like"/>
    <property type="match status" value="1"/>
</dbReference>
<dbReference type="GO" id="GO:0045454">
    <property type="term" value="P:cell redox homeostasis"/>
    <property type="evidence" value="ECO:0007669"/>
    <property type="project" value="TreeGrafter"/>
</dbReference>
<evidence type="ECO:0000256" key="4">
    <source>
        <dbReference type="ARBA" id="ARBA00023157"/>
    </source>
</evidence>
<protein>
    <recommendedName>
        <fullName evidence="6 7">Thioredoxin</fullName>
    </recommendedName>
</protein>
<feature type="site" description="Deprotonates C-terminal active site Cys" evidence="8">
    <location>
        <position position="27"/>
    </location>
</feature>
<evidence type="ECO:0000256" key="9">
    <source>
        <dbReference type="PIRSR" id="PIRSR000077-4"/>
    </source>
</evidence>
<keyword evidence="2" id="KW-0813">Transport</keyword>